<gene>
    <name evidence="2" type="ORF">L873DRAFT_1848947</name>
</gene>
<evidence type="ECO:0000313" key="3">
    <source>
        <dbReference type="Proteomes" id="UP000276215"/>
    </source>
</evidence>
<dbReference type="EMBL" id="ML120539">
    <property type="protein sequence ID" value="RPA90138.1"/>
    <property type="molecule type" value="Genomic_DNA"/>
</dbReference>
<accession>A0A3N4IZC9</accession>
<dbReference type="Proteomes" id="UP000276215">
    <property type="component" value="Unassembled WGS sequence"/>
</dbReference>
<keyword evidence="3" id="KW-1185">Reference proteome</keyword>
<organism evidence="2 3">
    <name type="scientific">Choiromyces venosus 120613-1</name>
    <dbReference type="NCBI Taxonomy" id="1336337"/>
    <lineage>
        <taxon>Eukaryota</taxon>
        <taxon>Fungi</taxon>
        <taxon>Dikarya</taxon>
        <taxon>Ascomycota</taxon>
        <taxon>Pezizomycotina</taxon>
        <taxon>Pezizomycetes</taxon>
        <taxon>Pezizales</taxon>
        <taxon>Tuberaceae</taxon>
        <taxon>Choiromyces</taxon>
    </lineage>
</organism>
<dbReference type="AlphaFoldDB" id="A0A3N4IZC9"/>
<protein>
    <submittedName>
        <fullName evidence="2">Uncharacterized protein</fullName>
    </submittedName>
</protein>
<proteinExistence type="predicted"/>
<feature type="region of interest" description="Disordered" evidence="1">
    <location>
        <begin position="51"/>
        <end position="70"/>
    </location>
</feature>
<sequence length="158" mass="16749">MAQSVPTKRRAVHEGTPVAPSALVQKSCTWAKVIAEGKKRKIEEGVTRGAGVGKKKVGGQPDLKENRGKGVPMMVKVGGVRWDDGISRVIEGLKEAGLCSVRRFVAVLGKRKEAGWVTVVEKVEEKVGGMEMNVEGAVAVMGEKVAGVERSVTGVAEE</sequence>
<name>A0A3N4IZC9_9PEZI</name>
<reference evidence="2 3" key="1">
    <citation type="journal article" date="2018" name="Nat. Ecol. Evol.">
        <title>Pezizomycetes genomes reveal the molecular basis of ectomycorrhizal truffle lifestyle.</title>
        <authorList>
            <person name="Murat C."/>
            <person name="Payen T."/>
            <person name="Noel B."/>
            <person name="Kuo A."/>
            <person name="Morin E."/>
            <person name="Chen J."/>
            <person name="Kohler A."/>
            <person name="Krizsan K."/>
            <person name="Balestrini R."/>
            <person name="Da Silva C."/>
            <person name="Montanini B."/>
            <person name="Hainaut M."/>
            <person name="Levati E."/>
            <person name="Barry K.W."/>
            <person name="Belfiori B."/>
            <person name="Cichocki N."/>
            <person name="Clum A."/>
            <person name="Dockter R.B."/>
            <person name="Fauchery L."/>
            <person name="Guy J."/>
            <person name="Iotti M."/>
            <person name="Le Tacon F."/>
            <person name="Lindquist E.A."/>
            <person name="Lipzen A."/>
            <person name="Malagnac F."/>
            <person name="Mello A."/>
            <person name="Molinier V."/>
            <person name="Miyauchi S."/>
            <person name="Poulain J."/>
            <person name="Riccioni C."/>
            <person name="Rubini A."/>
            <person name="Sitrit Y."/>
            <person name="Splivallo R."/>
            <person name="Traeger S."/>
            <person name="Wang M."/>
            <person name="Zifcakova L."/>
            <person name="Wipf D."/>
            <person name="Zambonelli A."/>
            <person name="Paolocci F."/>
            <person name="Nowrousian M."/>
            <person name="Ottonello S."/>
            <person name="Baldrian P."/>
            <person name="Spatafora J.W."/>
            <person name="Henrissat B."/>
            <person name="Nagy L.G."/>
            <person name="Aury J.M."/>
            <person name="Wincker P."/>
            <person name="Grigoriev I.V."/>
            <person name="Bonfante P."/>
            <person name="Martin F.M."/>
        </authorList>
    </citation>
    <scope>NUCLEOTIDE SEQUENCE [LARGE SCALE GENOMIC DNA]</scope>
    <source>
        <strain evidence="2 3">120613-1</strain>
    </source>
</reference>
<evidence type="ECO:0000313" key="2">
    <source>
        <dbReference type="EMBL" id="RPA90138.1"/>
    </source>
</evidence>
<evidence type="ECO:0000256" key="1">
    <source>
        <dbReference type="SAM" id="MobiDB-lite"/>
    </source>
</evidence>